<proteinExistence type="predicted"/>
<name>A0A6A6LA20_HEVBR</name>
<dbReference type="Proteomes" id="UP000467840">
    <property type="component" value="Chromosome 18"/>
</dbReference>
<reference evidence="2 3" key="1">
    <citation type="journal article" date="2020" name="Mol. Plant">
        <title>The Chromosome-Based Rubber Tree Genome Provides New Insights into Spurge Genome Evolution and Rubber Biosynthesis.</title>
        <authorList>
            <person name="Liu J."/>
            <person name="Shi C."/>
            <person name="Shi C.C."/>
            <person name="Li W."/>
            <person name="Zhang Q.J."/>
            <person name="Zhang Y."/>
            <person name="Li K."/>
            <person name="Lu H.F."/>
            <person name="Shi C."/>
            <person name="Zhu S.T."/>
            <person name="Xiao Z.Y."/>
            <person name="Nan H."/>
            <person name="Yue Y."/>
            <person name="Zhu X.G."/>
            <person name="Wu Y."/>
            <person name="Hong X.N."/>
            <person name="Fan G.Y."/>
            <person name="Tong Y."/>
            <person name="Zhang D."/>
            <person name="Mao C.L."/>
            <person name="Liu Y.L."/>
            <person name="Hao S.J."/>
            <person name="Liu W.Q."/>
            <person name="Lv M.Q."/>
            <person name="Zhang H.B."/>
            <person name="Liu Y."/>
            <person name="Hu-Tang G.R."/>
            <person name="Wang J.P."/>
            <person name="Wang J.H."/>
            <person name="Sun Y.H."/>
            <person name="Ni S.B."/>
            <person name="Chen W.B."/>
            <person name="Zhang X.C."/>
            <person name="Jiao Y.N."/>
            <person name="Eichler E.E."/>
            <person name="Li G.H."/>
            <person name="Liu X."/>
            <person name="Gao L.Z."/>
        </authorList>
    </citation>
    <scope>NUCLEOTIDE SEQUENCE [LARGE SCALE GENOMIC DNA]</scope>
    <source>
        <strain evidence="3">cv. GT1</strain>
        <tissue evidence="2">Leaf</tissue>
    </source>
</reference>
<organism evidence="2 3">
    <name type="scientific">Hevea brasiliensis</name>
    <name type="common">Para rubber tree</name>
    <name type="synonym">Siphonia brasiliensis</name>
    <dbReference type="NCBI Taxonomy" id="3981"/>
    <lineage>
        <taxon>Eukaryota</taxon>
        <taxon>Viridiplantae</taxon>
        <taxon>Streptophyta</taxon>
        <taxon>Embryophyta</taxon>
        <taxon>Tracheophyta</taxon>
        <taxon>Spermatophyta</taxon>
        <taxon>Magnoliopsida</taxon>
        <taxon>eudicotyledons</taxon>
        <taxon>Gunneridae</taxon>
        <taxon>Pentapetalae</taxon>
        <taxon>rosids</taxon>
        <taxon>fabids</taxon>
        <taxon>Malpighiales</taxon>
        <taxon>Euphorbiaceae</taxon>
        <taxon>Crotonoideae</taxon>
        <taxon>Micrandreae</taxon>
        <taxon>Hevea</taxon>
    </lineage>
</organism>
<accession>A0A6A6LA20</accession>
<evidence type="ECO:0008006" key="4">
    <source>
        <dbReference type="Google" id="ProtNLM"/>
    </source>
</evidence>
<dbReference type="EMBL" id="JAAGAX010000012">
    <property type="protein sequence ID" value="KAF2296886.1"/>
    <property type="molecule type" value="Genomic_DNA"/>
</dbReference>
<feature type="region of interest" description="Disordered" evidence="1">
    <location>
        <begin position="17"/>
        <end position="41"/>
    </location>
</feature>
<protein>
    <recommendedName>
        <fullName evidence="4">MULE transposase domain-containing protein</fullName>
    </recommendedName>
</protein>
<evidence type="ECO:0000313" key="2">
    <source>
        <dbReference type="EMBL" id="KAF2296886.1"/>
    </source>
</evidence>
<dbReference type="AlphaFoldDB" id="A0A6A6LA20"/>
<comment type="caution">
    <text evidence="2">The sequence shown here is derived from an EMBL/GenBank/DDBJ whole genome shotgun (WGS) entry which is preliminary data.</text>
</comment>
<gene>
    <name evidence="2" type="ORF">GH714_011036</name>
</gene>
<evidence type="ECO:0000256" key="1">
    <source>
        <dbReference type="SAM" id="MobiDB-lite"/>
    </source>
</evidence>
<keyword evidence="3" id="KW-1185">Reference proteome</keyword>
<sequence>MAKGDDDVRAVFDEVNELLQEDDQGNRKHKGSPASIGETVRTGGLEDTMRFEVCDSDSEYYSSNELFTEFDSEEKSSKNLARPMELSIVMLVENKDSWQWFLENMKEDLDMYNSHQWAFISDRQKA</sequence>
<evidence type="ECO:0000313" key="3">
    <source>
        <dbReference type="Proteomes" id="UP000467840"/>
    </source>
</evidence>